<dbReference type="AlphaFoldDB" id="A0A978UBF9"/>
<feature type="region of interest" description="Disordered" evidence="10">
    <location>
        <begin position="100"/>
        <end position="263"/>
    </location>
</feature>
<proteinExistence type="inferred from homology"/>
<keyword evidence="7" id="KW-0804">Transcription</keyword>
<evidence type="ECO:0000256" key="7">
    <source>
        <dbReference type="ARBA" id="ARBA00023163"/>
    </source>
</evidence>
<dbReference type="PROSITE" id="PS50157">
    <property type="entry name" value="ZINC_FINGER_C2H2_2"/>
    <property type="match status" value="1"/>
</dbReference>
<keyword evidence="6" id="KW-0805">Transcription regulation</keyword>
<evidence type="ECO:0000256" key="3">
    <source>
        <dbReference type="ARBA" id="ARBA00022491"/>
    </source>
</evidence>
<evidence type="ECO:0000256" key="10">
    <source>
        <dbReference type="SAM" id="MobiDB-lite"/>
    </source>
</evidence>
<dbReference type="Proteomes" id="UP000813462">
    <property type="component" value="Unassembled WGS sequence"/>
</dbReference>
<dbReference type="FunFam" id="2.60.120.340:FF:000004">
    <property type="entry name" value="Histone deacetylase HDT1"/>
    <property type="match status" value="1"/>
</dbReference>
<accession>A0A978UBF9</accession>
<keyword evidence="5" id="KW-0156">Chromatin regulator</keyword>
<evidence type="ECO:0000259" key="11">
    <source>
        <dbReference type="PROSITE" id="PS50157"/>
    </source>
</evidence>
<dbReference type="GO" id="GO:0008270">
    <property type="term" value="F:zinc ion binding"/>
    <property type="evidence" value="ECO:0007669"/>
    <property type="project" value="UniProtKB-KW"/>
</dbReference>
<dbReference type="InterPro" id="IPR036236">
    <property type="entry name" value="Znf_C2H2_sf"/>
</dbReference>
<dbReference type="SUPFAM" id="SSF57667">
    <property type="entry name" value="beta-beta-alpha zinc fingers"/>
    <property type="match status" value="1"/>
</dbReference>
<name>A0A978UBF9_ZIZJJ</name>
<dbReference type="Pfam" id="PF12874">
    <property type="entry name" value="zf-met"/>
    <property type="match status" value="1"/>
</dbReference>
<feature type="compositionally biased region" description="Basic and acidic residues" evidence="10">
    <location>
        <begin position="194"/>
        <end position="209"/>
    </location>
</feature>
<evidence type="ECO:0000256" key="8">
    <source>
        <dbReference type="ARBA" id="ARBA00023242"/>
    </source>
</evidence>
<keyword evidence="9" id="KW-0862">Zinc</keyword>
<dbReference type="InterPro" id="IPR013087">
    <property type="entry name" value="Znf_C2H2_type"/>
</dbReference>
<comment type="subcellular location">
    <subcellularLocation>
        <location evidence="1">Nucleus</location>
        <location evidence="1">Nucleolus</location>
    </subcellularLocation>
</comment>
<feature type="compositionally biased region" description="Acidic residues" evidence="10">
    <location>
        <begin position="101"/>
        <end position="112"/>
    </location>
</feature>
<evidence type="ECO:0000256" key="4">
    <source>
        <dbReference type="ARBA" id="ARBA00022801"/>
    </source>
</evidence>
<dbReference type="PROSITE" id="PS00028">
    <property type="entry name" value="ZINC_FINGER_C2H2_1"/>
    <property type="match status" value="1"/>
</dbReference>
<dbReference type="GO" id="GO:0005730">
    <property type="term" value="C:nucleolus"/>
    <property type="evidence" value="ECO:0007669"/>
    <property type="project" value="UniProtKB-SubCell"/>
</dbReference>
<dbReference type="EMBL" id="JAEACU010000012">
    <property type="protein sequence ID" value="KAH7512102.1"/>
    <property type="molecule type" value="Genomic_DNA"/>
</dbReference>
<reference evidence="12" key="1">
    <citation type="journal article" date="2021" name="Front. Plant Sci.">
        <title>Chromosome-Scale Genome Assembly for Chinese Sour Jujube and Insights Into Its Genome Evolution and Domestication Signature.</title>
        <authorList>
            <person name="Shen L.-Y."/>
            <person name="Luo H."/>
            <person name="Wang X.-L."/>
            <person name="Wang X.-M."/>
            <person name="Qiu X.-J."/>
            <person name="Liu H."/>
            <person name="Zhou S.-S."/>
            <person name="Jia K.-H."/>
            <person name="Nie S."/>
            <person name="Bao Y.-T."/>
            <person name="Zhang R.-G."/>
            <person name="Yun Q.-Z."/>
            <person name="Chai Y.-H."/>
            <person name="Lu J.-Y."/>
            <person name="Li Y."/>
            <person name="Zhao S.-W."/>
            <person name="Mao J.-F."/>
            <person name="Jia S.-G."/>
            <person name="Mao Y.-M."/>
        </authorList>
    </citation>
    <scope>NUCLEOTIDE SEQUENCE</scope>
    <source>
        <strain evidence="12">AT0</strain>
        <tissue evidence="12">Leaf</tissue>
    </source>
</reference>
<comment type="caution">
    <text evidence="12">The sequence shown here is derived from an EMBL/GenBank/DDBJ whole genome shotgun (WGS) entry which is preliminary data.</text>
</comment>
<dbReference type="Gene3D" id="2.60.120.340">
    <property type="entry name" value="Nucleoplasmin core domain"/>
    <property type="match status" value="1"/>
</dbReference>
<keyword evidence="9" id="KW-0479">Metal-binding</keyword>
<protein>
    <recommendedName>
        <fullName evidence="11">C2H2-type domain-containing protein</fullName>
    </recommendedName>
</protein>
<feature type="compositionally biased region" description="Basic and acidic residues" evidence="10">
    <location>
        <begin position="121"/>
        <end position="136"/>
    </location>
</feature>
<keyword evidence="8" id="KW-0539">Nucleus</keyword>
<feature type="compositionally biased region" description="Acidic residues" evidence="10">
    <location>
        <begin position="141"/>
        <end position="158"/>
    </location>
</feature>
<feature type="compositionally biased region" description="Acidic residues" evidence="10">
    <location>
        <begin position="167"/>
        <end position="184"/>
    </location>
</feature>
<comment type="similarity">
    <text evidence="2">Belongs to the histone deacetylase HD2 family.</text>
</comment>
<dbReference type="InterPro" id="IPR041232">
    <property type="entry name" value="NPL"/>
</dbReference>
<organism evidence="12 13">
    <name type="scientific">Ziziphus jujuba var. spinosa</name>
    <dbReference type="NCBI Taxonomy" id="714518"/>
    <lineage>
        <taxon>Eukaryota</taxon>
        <taxon>Viridiplantae</taxon>
        <taxon>Streptophyta</taxon>
        <taxon>Embryophyta</taxon>
        <taxon>Tracheophyta</taxon>
        <taxon>Spermatophyta</taxon>
        <taxon>Magnoliopsida</taxon>
        <taxon>eudicotyledons</taxon>
        <taxon>Gunneridae</taxon>
        <taxon>Pentapetalae</taxon>
        <taxon>rosids</taxon>
        <taxon>fabids</taxon>
        <taxon>Rosales</taxon>
        <taxon>Rhamnaceae</taxon>
        <taxon>Paliureae</taxon>
        <taxon>Ziziphus</taxon>
    </lineage>
</organism>
<dbReference type="Pfam" id="PF17800">
    <property type="entry name" value="NPL"/>
    <property type="match status" value="1"/>
</dbReference>
<keyword evidence="3" id="KW-0678">Repressor</keyword>
<feature type="domain" description="C2H2-type" evidence="11">
    <location>
        <begin position="260"/>
        <end position="284"/>
    </location>
</feature>
<dbReference type="GO" id="GO:0016787">
    <property type="term" value="F:hydrolase activity"/>
    <property type="evidence" value="ECO:0007669"/>
    <property type="project" value="UniProtKB-KW"/>
</dbReference>
<evidence type="ECO:0000256" key="9">
    <source>
        <dbReference type="PROSITE-ProRule" id="PRU00042"/>
    </source>
</evidence>
<evidence type="ECO:0000313" key="13">
    <source>
        <dbReference type="Proteomes" id="UP000813462"/>
    </source>
</evidence>
<keyword evidence="4" id="KW-0378">Hydrolase</keyword>
<evidence type="ECO:0000313" key="12">
    <source>
        <dbReference type="EMBL" id="KAH7512102.1"/>
    </source>
</evidence>
<sequence>MRRRKGVEVKAGEPLVVEPEDDMVLHLSQACLAEVNKDKGTEPVHLYAKIGDQKLVIGILSHDKFPQISVDLIFDAEFELSHNWKNGSVHFTGYKALIPSESDDDSDSEDDQPLIPAPAKQEIKIVETNKDVKSDQMLDGGDSDEENSSSDDEESDDEQQAKIKNDEESEDEDESDSEEEDEETPEKATNGKKRAAESSKKTPVAEKKARLVTPEKSGIKTDGQKGGGHTATPYPSKQAGKKAANSDRGKQQTSKSGGTFHCKPCNRSFNSEIALQSHTKAKHQ</sequence>
<evidence type="ECO:0000256" key="5">
    <source>
        <dbReference type="ARBA" id="ARBA00022853"/>
    </source>
</evidence>
<evidence type="ECO:0000256" key="2">
    <source>
        <dbReference type="ARBA" id="ARBA00006673"/>
    </source>
</evidence>
<gene>
    <name evidence="12" type="ORF">FEM48_Zijuj12G0055000</name>
</gene>
<keyword evidence="9" id="KW-0863">Zinc-finger</keyword>
<dbReference type="GO" id="GO:0006325">
    <property type="term" value="P:chromatin organization"/>
    <property type="evidence" value="ECO:0007669"/>
    <property type="project" value="UniProtKB-KW"/>
</dbReference>
<evidence type="ECO:0000256" key="1">
    <source>
        <dbReference type="ARBA" id="ARBA00004604"/>
    </source>
</evidence>
<dbReference type="Gene3D" id="3.30.160.60">
    <property type="entry name" value="Classic Zinc Finger"/>
    <property type="match status" value="1"/>
</dbReference>
<evidence type="ECO:0000256" key="6">
    <source>
        <dbReference type="ARBA" id="ARBA00023015"/>
    </source>
</evidence>